<dbReference type="InterPro" id="IPR001254">
    <property type="entry name" value="Trypsin_dom"/>
</dbReference>
<name>A0AAJ7SLW0_PETMA</name>
<dbReference type="AlphaFoldDB" id="A0AAJ7SLW0"/>
<evidence type="ECO:0000313" key="2">
    <source>
        <dbReference type="Proteomes" id="UP001318040"/>
    </source>
</evidence>
<evidence type="ECO:0000259" key="1">
    <source>
        <dbReference type="Pfam" id="PF00089"/>
    </source>
</evidence>
<organism evidence="2 3">
    <name type="scientific">Petromyzon marinus</name>
    <name type="common">Sea lamprey</name>
    <dbReference type="NCBI Taxonomy" id="7757"/>
    <lineage>
        <taxon>Eukaryota</taxon>
        <taxon>Metazoa</taxon>
        <taxon>Chordata</taxon>
        <taxon>Craniata</taxon>
        <taxon>Vertebrata</taxon>
        <taxon>Cyclostomata</taxon>
        <taxon>Hyperoartia</taxon>
        <taxon>Petromyzontiformes</taxon>
        <taxon>Petromyzontidae</taxon>
        <taxon>Petromyzon</taxon>
    </lineage>
</organism>
<dbReference type="Gene3D" id="2.40.10.10">
    <property type="entry name" value="Trypsin-like serine proteases"/>
    <property type="match status" value="1"/>
</dbReference>
<dbReference type="GO" id="GO:0004252">
    <property type="term" value="F:serine-type endopeptidase activity"/>
    <property type="evidence" value="ECO:0007669"/>
    <property type="project" value="InterPro"/>
</dbReference>
<dbReference type="KEGG" id="pmrn:116938020"/>
<evidence type="ECO:0000313" key="3">
    <source>
        <dbReference type="RefSeq" id="XP_032801075.1"/>
    </source>
</evidence>
<reference evidence="3" key="1">
    <citation type="submission" date="2025-08" db="UniProtKB">
        <authorList>
            <consortium name="RefSeq"/>
        </authorList>
    </citation>
    <scope>IDENTIFICATION</scope>
    <source>
        <tissue evidence="3">Sperm</tissue>
    </source>
</reference>
<dbReference type="Proteomes" id="UP001318040">
    <property type="component" value="Unplaced"/>
</dbReference>
<keyword evidence="2" id="KW-1185">Reference proteome</keyword>
<dbReference type="SUPFAM" id="SSF50494">
    <property type="entry name" value="Trypsin-like serine proteases"/>
    <property type="match status" value="1"/>
</dbReference>
<dbReference type="GO" id="GO:0006508">
    <property type="term" value="P:proteolysis"/>
    <property type="evidence" value="ECO:0007669"/>
    <property type="project" value="InterPro"/>
</dbReference>
<proteinExistence type="predicted"/>
<feature type="domain" description="Peptidase S1" evidence="1">
    <location>
        <begin position="3"/>
        <end position="124"/>
    </location>
</feature>
<dbReference type="InterPro" id="IPR043504">
    <property type="entry name" value="Peptidase_S1_PA_chymotrypsin"/>
</dbReference>
<protein>
    <submittedName>
        <fullName evidence="3">Uncharacterized protein LOC116938020</fullName>
    </submittedName>
</protein>
<dbReference type="RefSeq" id="XP_032801075.1">
    <property type="nucleotide sequence ID" value="XM_032945184.1"/>
</dbReference>
<sequence>MQYNATLCHATLVKPSWFLATAGCVNLLVNRSDPQPPSVRLSGGVDLRVLSYTVHDRYNAALLKVATPVTNRSPACLPDYQRPTHYSGKTCFIEALDQRQMQVQMATEGSCGVSSISSQKICTQPPRSCVVRLPVSLE</sequence>
<gene>
    <name evidence="3" type="primary">LOC116938020</name>
</gene>
<dbReference type="InterPro" id="IPR009003">
    <property type="entry name" value="Peptidase_S1_PA"/>
</dbReference>
<dbReference type="Pfam" id="PF00089">
    <property type="entry name" value="Trypsin"/>
    <property type="match status" value="1"/>
</dbReference>
<accession>A0AAJ7SLW0</accession>